<dbReference type="OrthoDB" id="439710at2759"/>
<dbReference type="PANTHER" id="PTHR22594:SF5">
    <property type="entry name" value="ASPARTATE--TRNA LIGASE, MITOCHONDRIAL"/>
    <property type="match status" value="1"/>
</dbReference>
<dbReference type="AlphaFoldDB" id="A0A1S0U2B7"/>
<dbReference type="InterPro" id="IPR045864">
    <property type="entry name" value="aa-tRNA-synth_II/BPL/LPL"/>
</dbReference>
<gene>
    <name evidence="7" type="ORF">LOAG_04304</name>
</gene>
<dbReference type="Gene3D" id="3.30.930.10">
    <property type="entry name" value="Bira Bifunctional Protein, Domain 2"/>
    <property type="match status" value="1"/>
</dbReference>
<keyword evidence="1" id="KW-0436">Ligase</keyword>
<dbReference type="InterPro" id="IPR002312">
    <property type="entry name" value="Asp/Asn-tRNA-synth_IIb"/>
</dbReference>
<evidence type="ECO:0000256" key="4">
    <source>
        <dbReference type="ARBA" id="ARBA00022917"/>
    </source>
</evidence>
<reference evidence="7" key="1">
    <citation type="submission" date="2012-04" db="EMBL/GenBank/DDBJ databases">
        <title>The Genome Sequence of Loa loa.</title>
        <authorList>
            <consortium name="The Broad Institute Genome Sequencing Platform"/>
            <consortium name="Broad Institute Genome Sequencing Center for Infectious Disease"/>
            <person name="Nutman T.B."/>
            <person name="Fink D.L."/>
            <person name="Russ C."/>
            <person name="Young S."/>
            <person name="Zeng Q."/>
            <person name="Gargeya S."/>
            <person name="Alvarado L."/>
            <person name="Berlin A."/>
            <person name="Chapman S.B."/>
            <person name="Chen Z."/>
            <person name="Freedman E."/>
            <person name="Gellesch M."/>
            <person name="Goldberg J."/>
            <person name="Griggs A."/>
            <person name="Gujja S."/>
            <person name="Heilman E.R."/>
            <person name="Heiman D."/>
            <person name="Howarth C."/>
            <person name="Mehta T."/>
            <person name="Neiman D."/>
            <person name="Pearson M."/>
            <person name="Roberts A."/>
            <person name="Saif S."/>
            <person name="Shea T."/>
            <person name="Shenoy N."/>
            <person name="Sisk P."/>
            <person name="Stolte C."/>
            <person name="Sykes S."/>
            <person name="White J."/>
            <person name="Yandava C."/>
            <person name="Haas B."/>
            <person name="Henn M.R."/>
            <person name="Nusbaum C."/>
            <person name="Birren B."/>
        </authorList>
    </citation>
    <scope>NUCLEOTIDE SEQUENCE [LARGE SCALE GENOMIC DNA]</scope>
</reference>
<keyword evidence="5" id="KW-0030">Aminoacyl-tRNA synthetase</keyword>
<evidence type="ECO:0000256" key="2">
    <source>
        <dbReference type="ARBA" id="ARBA00022741"/>
    </source>
</evidence>
<dbReference type="KEGG" id="loa:LOAG_04304"/>
<name>A0A1S0U2B7_LOALO</name>
<evidence type="ECO:0000313" key="7">
    <source>
        <dbReference type="EMBL" id="EFO24182.2"/>
    </source>
</evidence>
<dbReference type="GO" id="GO:0004815">
    <property type="term" value="F:aspartate-tRNA ligase activity"/>
    <property type="evidence" value="ECO:0007669"/>
    <property type="project" value="TreeGrafter"/>
</dbReference>
<dbReference type="SUPFAM" id="SSF55681">
    <property type="entry name" value="Class II aaRS and biotin synthetases"/>
    <property type="match status" value="1"/>
</dbReference>
<dbReference type="Pfam" id="PF00152">
    <property type="entry name" value="tRNA-synt_2"/>
    <property type="match status" value="1"/>
</dbReference>
<dbReference type="GO" id="GO:0005524">
    <property type="term" value="F:ATP binding"/>
    <property type="evidence" value="ECO:0007669"/>
    <property type="project" value="UniProtKB-KW"/>
</dbReference>
<feature type="domain" description="Aminoacyl-tRNA synthetase class II (D/K/N)" evidence="6">
    <location>
        <begin position="31"/>
        <end position="170"/>
    </location>
</feature>
<dbReference type="GO" id="GO:0005739">
    <property type="term" value="C:mitochondrion"/>
    <property type="evidence" value="ECO:0007669"/>
    <property type="project" value="TreeGrafter"/>
</dbReference>
<proteinExistence type="predicted"/>
<dbReference type="CTD" id="9941702"/>
<sequence length="233" mass="25750">MVLFMWGDDAGVKWTLGQLRHLVGEAMHLRAEQRMEFVWITHFPLFSVNAEGRLQSAHHPFTAPIPDDMPLLYDPNKLLSITGQHYDLVLNGVELGGGSIRIHNEDVQRHVLSTILGEPSEELEHMLKALSYGAPPHGGFAIGLDRYVALLVGRGDSSVPIRDVIAFPKSKEGNDLMTRCPVETTSSQLSRYGISLSVANDIKAAGDKIPGEEDGKIQSSTHTSLCKYYMIFI</sequence>
<dbReference type="PANTHER" id="PTHR22594">
    <property type="entry name" value="ASPARTYL/LYSYL-TRNA SYNTHETASE"/>
    <property type="match status" value="1"/>
</dbReference>
<dbReference type="GeneID" id="9941702"/>
<dbReference type="InterPro" id="IPR004364">
    <property type="entry name" value="Aa-tRNA-synt_II"/>
</dbReference>
<dbReference type="GO" id="GO:0006422">
    <property type="term" value="P:aspartyl-tRNA aminoacylation"/>
    <property type="evidence" value="ECO:0007669"/>
    <property type="project" value="TreeGrafter"/>
</dbReference>
<dbReference type="PRINTS" id="PR01042">
    <property type="entry name" value="TRNASYNTHASP"/>
</dbReference>
<protein>
    <submittedName>
        <fullName evidence="7">DRS-2 protein</fullName>
    </submittedName>
</protein>
<dbReference type="RefSeq" id="XP_020303115.1">
    <property type="nucleotide sequence ID" value="XM_020446561.1"/>
</dbReference>
<keyword evidence="2" id="KW-0547">Nucleotide-binding</keyword>
<evidence type="ECO:0000259" key="6">
    <source>
        <dbReference type="Pfam" id="PF00152"/>
    </source>
</evidence>
<keyword evidence="3" id="KW-0067">ATP-binding</keyword>
<organism evidence="7">
    <name type="scientific">Loa loa</name>
    <name type="common">Eye worm</name>
    <name type="synonym">Filaria loa</name>
    <dbReference type="NCBI Taxonomy" id="7209"/>
    <lineage>
        <taxon>Eukaryota</taxon>
        <taxon>Metazoa</taxon>
        <taxon>Ecdysozoa</taxon>
        <taxon>Nematoda</taxon>
        <taxon>Chromadorea</taxon>
        <taxon>Rhabditida</taxon>
        <taxon>Spirurina</taxon>
        <taxon>Spiruromorpha</taxon>
        <taxon>Filarioidea</taxon>
        <taxon>Onchocercidae</taxon>
        <taxon>Loa</taxon>
    </lineage>
</organism>
<evidence type="ECO:0000256" key="1">
    <source>
        <dbReference type="ARBA" id="ARBA00022598"/>
    </source>
</evidence>
<evidence type="ECO:0000256" key="5">
    <source>
        <dbReference type="ARBA" id="ARBA00023146"/>
    </source>
</evidence>
<dbReference type="InParanoid" id="A0A1S0U2B7"/>
<dbReference type="OMA" id="SARALAX"/>
<evidence type="ECO:0000256" key="3">
    <source>
        <dbReference type="ARBA" id="ARBA00022840"/>
    </source>
</evidence>
<dbReference type="EMBL" id="JH712073">
    <property type="protein sequence ID" value="EFO24182.2"/>
    <property type="molecule type" value="Genomic_DNA"/>
</dbReference>
<accession>A0A1S0U2B7</accession>
<keyword evidence="4" id="KW-0648">Protein biosynthesis</keyword>